<feature type="region of interest" description="Disordered" evidence="1">
    <location>
        <begin position="178"/>
        <end position="207"/>
    </location>
</feature>
<feature type="compositionally biased region" description="Polar residues" evidence="1">
    <location>
        <begin position="190"/>
        <end position="207"/>
    </location>
</feature>
<dbReference type="Proteomes" id="UP000177050">
    <property type="component" value="Unassembled WGS sequence"/>
</dbReference>
<protein>
    <recommendedName>
        <fullName evidence="2">DUF5660 domain-containing protein</fullName>
    </recommendedName>
</protein>
<dbReference type="EMBL" id="MGBR01000001">
    <property type="protein sequence ID" value="OGK73634.1"/>
    <property type="molecule type" value="Genomic_DNA"/>
</dbReference>
<evidence type="ECO:0000313" key="4">
    <source>
        <dbReference type="Proteomes" id="UP000177050"/>
    </source>
</evidence>
<feature type="domain" description="DUF5660" evidence="2">
    <location>
        <begin position="97"/>
        <end position="206"/>
    </location>
</feature>
<evidence type="ECO:0000256" key="1">
    <source>
        <dbReference type="SAM" id="MobiDB-lite"/>
    </source>
</evidence>
<dbReference type="AlphaFoldDB" id="A0A1F7L0R1"/>
<name>A0A1F7L0R1_9BACT</name>
<sequence length="207" mass="23417">MANKPIVKQNSGQIKANTVESLKDLGSSTVRNIGSSLKDLGSGVLDQFFGGYVDKNENNSFGNEFGQKASEHKVSAKSKKEANIFNYNEYHESVLVKREIQQLVEQIRKEIEYIKKADKSLLQEVKDIEKIAIDSLPEKPGIYHVRFLEIVLRALRLMREKMGESKTWMQALMSKKKKRGSLFAARSKKSGTQYSLSQELSTARSVQ</sequence>
<accession>A0A1F7L0R1</accession>
<gene>
    <name evidence="3" type="ORF">A3K52_02505</name>
</gene>
<proteinExistence type="predicted"/>
<evidence type="ECO:0000313" key="3">
    <source>
        <dbReference type="EMBL" id="OGK73634.1"/>
    </source>
</evidence>
<organism evidence="3 4">
    <name type="scientific">Candidatus Roizmanbacteria bacterium RIFOXYD1_FULL_38_12</name>
    <dbReference type="NCBI Taxonomy" id="1802093"/>
    <lineage>
        <taxon>Bacteria</taxon>
        <taxon>Candidatus Roizmaniibacteriota</taxon>
    </lineage>
</organism>
<dbReference type="Pfam" id="PF18904">
    <property type="entry name" value="DUF5660"/>
    <property type="match status" value="1"/>
</dbReference>
<evidence type="ECO:0000259" key="2">
    <source>
        <dbReference type="Pfam" id="PF18904"/>
    </source>
</evidence>
<reference evidence="3 4" key="1">
    <citation type="journal article" date="2016" name="Nat. Commun.">
        <title>Thousands of microbial genomes shed light on interconnected biogeochemical processes in an aquifer system.</title>
        <authorList>
            <person name="Anantharaman K."/>
            <person name="Brown C.T."/>
            <person name="Hug L.A."/>
            <person name="Sharon I."/>
            <person name="Castelle C.J."/>
            <person name="Probst A.J."/>
            <person name="Thomas B.C."/>
            <person name="Singh A."/>
            <person name="Wilkins M.J."/>
            <person name="Karaoz U."/>
            <person name="Brodie E.L."/>
            <person name="Williams K.H."/>
            <person name="Hubbard S.S."/>
            <person name="Banfield J.F."/>
        </authorList>
    </citation>
    <scope>NUCLEOTIDE SEQUENCE [LARGE SCALE GENOMIC DNA]</scope>
</reference>
<dbReference type="InterPro" id="IPR043719">
    <property type="entry name" value="DUF5660"/>
</dbReference>
<comment type="caution">
    <text evidence="3">The sequence shown here is derived from an EMBL/GenBank/DDBJ whole genome shotgun (WGS) entry which is preliminary data.</text>
</comment>